<dbReference type="InterPro" id="IPR013087">
    <property type="entry name" value="Znf_C2H2_type"/>
</dbReference>
<keyword evidence="2 4" id="KW-0863">Zinc-finger</keyword>
<organism evidence="7 8">
    <name type="scientific">Gryllus longicercus</name>
    <dbReference type="NCBI Taxonomy" id="2509291"/>
    <lineage>
        <taxon>Eukaryota</taxon>
        <taxon>Metazoa</taxon>
        <taxon>Ecdysozoa</taxon>
        <taxon>Arthropoda</taxon>
        <taxon>Hexapoda</taxon>
        <taxon>Insecta</taxon>
        <taxon>Pterygota</taxon>
        <taxon>Neoptera</taxon>
        <taxon>Polyneoptera</taxon>
        <taxon>Orthoptera</taxon>
        <taxon>Ensifera</taxon>
        <taxon>Gryllidea</taxon>
        <taxon>Grylloidea</taxon>
        <taxon>Gryllidae</taxon>
        <taxon>Gryllinae</taxon>
        <taxon>Gryllus</taxon>
    </lineage>
</organism>
<dbReference type="GO" id="GO:0008270">
    <property type="term" value="F:zinc ion binding"/>
    <property type="evidence" value="ECO:0007669"/>
    <property type="project" value="UniProtKB-KW"/>
</dbReference>
<dbReference type="SUPFAM" id="SSF57667">
    <property type="entry name" value="beta-beta-alpha zinc fingers"/>
    <property type="match status" value="1"/>
</dbReference>
<dbReference type="AlphaFoldDB" id="A0AAN9VVS7"/>
<evidence type="ECO:0000256" key="2">
    <source>
        <dbReference type="ARBA" id="ARBA00022771"/>
    </source>
</evidence>
<feature type="domain" description="C2H2-type" evidence="6">
    <location>
        <begin position="158"/>
        <end position="185"/>
    </location>
</feature>
<keyword evidence="1" id="KW-0479">Metal-binding</keyword>
<evidence type="ECO:0000256" key="1">
    <source>
        <dbReference type="ARBA" id="ARBA00022723"/>
    </source>
</evidence>
<protein>
    <recommendedName>
        <fullName evidence="6">C2H2-type domain-containing protein</fullName>
    </recommendedName>
</protein>
<dbReference type="SMART" id="SM00355">
    <property type="entry name" value="ZnF_C2H2"/>
    <property type="match status" value="1"/>
</dbReference>
<sequence length="257" mass="28188">MANMVIEEEIVIKTEHDEDEPSPVPYSIKQENTDEEELEPPVAVLVEPIRKEHEEVCFKEETDPLAPDCDSVATASIKLEDGFNVPGAEGSPPSEDEDQAKKLAGSQGPSTSASRGVCGASPSASSDPAPPTRQRAAERQCSKALALHKQRHKVERPHPCDVCGKAFTTAAAVALHQRRHKRERNEAVSQVEHNKVKRKQVNFNEYSPVVEQNDGKEVFKSDELNLCVANLLGVSAIRDRILSTTAIIVSFDLDFSN</sequence>
<comment type="caution">
    <text evidence="7">The sequence shown here is derived from an EMBL/GenBank/DDBJ whole genome shotgun (WGS) entry which is preliminary data.</text>
</comment>
<dbReference type="FunFam" id="3.30.160.60:FF:000446">
    <property type="entry name" value="Zinc finger protein"/>
    <property type="match status" value="1"/>
</dbReference>
<evidence type="ECO:0000313" key="8">
    <source>
        <dbReference type="Proteomes" id="UP001378592"/>
    </source>
</evidence>
<keyword evidence="8" id="KW-1185">Reference proteome</keyword>
<dbReference type="GO" id="GO:0005634">
    <property type="term" value="C:nucleus"/>
    <property type="evidence" value="ECO:0007669"/>
    <property type="project" value="UniProtKB-ARBA"/>
</dbReference>
<feature type="region of interest" description="Disordered" evidence="5">
    <location>
        <begin position="80"/>
        <end position="141"/>
    </location>
</feature>
<accession>A0AAN9VVS7</accession>
<evidence type="ECO:0000256" key="4">
    <source>
        <dbReference type="PROSITE-ProRule" id="PRU00042"/>
    </source>
</evidence>
<dbReference type="EMBL" id="JAZDUA010000042">
    <property type="protein sequence ID" value="KAK7871193.1"/>
    <property type="molecule type" value="Genomic_DNA"/>
</dbReference>
<evidence type="ECO:0000256" key="5">
    <source>
        <dbReference type="SAM" id="MobiDB-lite"/>
    </source>
</evidence>
<keyword evidence="3" id="KW-0862">Zinc</keyword>
<gene>
    <name evidence="7" type="ORF">R5R35_001059</name>
</gene>
<dbReference type="PROSITE" id="PS50157">
    <property type="entry name" value="ZINC_FINGER_C2H2_2"/>
    <property type="match status" value="1"/>
</dbReference>
<reference evidence="7 8" key="1">
    <citation type="submission" date="2024-03" db="EMBL/GenBank/DDBJ databases">
        <title>The genome assembly and annotation of the cricket Gryllus longicercus Weissman &amp; Gray.</title>
        <authorList>
            <person name="Szrajer S."/>
            <person name="Gray D."/>
            <person name="Ylla G."/>
        </authorList>
    </citation>
    <scope>NUCLEOTIDE SEQUENCE [LARGE SCALE GENOMIC DNA]</scope>
    <source>
        <strain evidence="7">DAG 2021-001</strain>
        <tissue evidence="7">Whole body minus gut</tissue>
    </source>
</reference>
<name>A0AAN9VVS7_9ORTH</name>
<dbReference type="Proteomes" id="UP001378592">
    <property type="component" value="Unassembled WGS sequence"/>
</dbReference>
<dbReference type="PROSITE" id="PS00028">
    <property type="entry name" value="ZINC_FINGER_C2H2_1"/>
    <property type="match status" value="1"/>
</dbReference>
<evidence type="ECO:0000256" key="3">
    <source>
        <dbReference type="ARBA" id="ARBA00022833"/>
    </source>
</evidence>
<dbReference type="InterPro" id="IPR036236">
    <property type="entry name" value="Znf_C2H2_sf"/>
</dbReference>
<evidence type="ECO:0000259" key="6">
    <source>
        <dbReference type="PROSITE" id="PS50157"/>
    </source>
</evidence>
<dbReference type="Gene3D" id="3.30.160.60">
    <property type="entry name" value="Classic Zinc Finger"/>
    <property type="match status" value="1"/>
</dbReference>
<proteinExistence type="predicted"/>
<feature type="region of interest" description="Disordered" evidence="5">
    <location>
        <begin position="13"/>
        <end position="39"/>
    </location>
</feature>
<evidence type="ECO:0000313" key="7">
    <source>
        <dbReference type="EMBL" id="KAK7871193.1"/>
    </source>
</evidence>